<dbReference type="AlphaFoldDB" id="A0A016W0G3"/>
<gene>
    <name evidence="1" type="primary">Acey_s0002.g619</name>
    <name evidence="1" type="ORF">Y032_0002g619</name>
</gene>
<evidence type="ECO:0000313" key="2">
    <source>
        <dbReference type="Proteomes" id="UP000024635"/>
    </source>
</evidence>
<name>A0A016W0G3_9BILA</name>
<protein>
    <submittedName>
        <fullName evidence="1">Uncharacterized protein</fullName>
    </submittedName>
</protein>
<reference evidence="2" key="1">
    <citation type="journal article" date="2015" name="Nat. Genet.">
        <title>The genome and transcriptome of the zoonotic hookworm Ancylostoma ceylanicum identify infection-specific gene families.</title>
        <authorList>
            <person name="Schwarz E.M."/>
            <person name="Hu Y."/>
            <person name="Antoshechkin I."/>
            <person name="Miller M.M."/>
            <person name="Sternberg P.W."/>
            <person name="Aroian R.V."/>
        </authorList>
    </citation>
    <scope>NUCLEOTIDE SEQUENCE</scope>
    <source>
        <strain evidence="2">HY135</strain>
    </source>
</reference>
<proteinExistence type="predicted"/>
<sequence length="75" mass="8314">MTELRVPICTYVMKLSSTKKRKQMLTPLIQAQQVAVLRHGRGASTNTYIARVASGRFTFLNLGKKAKFGSKANVT</sequence>
<keyword evidence="2" id="KW-1185">Reference proteome</keyword>
<dbReference type="EMBL" id="JARK01001338">
    <property type="protein sequence ID" value="EYC33130.1"/>
    <property type="molecule type" value="Genomic_DNA"/>
</dbReference>
<comment type="caution">
    <text evidence="1">The sequence shown here is derived from an EMBL/GenBank/DDBJ whole genome shotgun (WGS) entry which is preliminary data.</text>
</comment>
<organism evidence="1 2">
    <name type="scientific">Ancylostoma ceylanicum</name>
    <dbReference type="NCBI Taxonomy" id="53326"/>
    <lineage>
        <taxon>Eukaryota</taxon>
        <taxon>Metazoa</taxon>
        <taxon>Ecdysozoa</taxon>
        <taxon>Nematoda</taxon>
        <taxon>Chromadorea</taxon>
        <taxon>Rhabditida</taxon>
        <taxon>Rhabditina</taxon>
        <taxon>Rhabditomorpha</taxon>
        <taxon>Strongyloidea</taxon>
        <taxon>Ancylostomatidae</taxon>
        <taxon>Ancylostomatinae</taxon>
        <taxon>Ancylostoma</taxon>
    </lineage>
</organism>
<evidence type="ECO:0000313" key="1">
    <source>
        <dbReference type="EMBL" id="EYC33130.1"/>
    </source>
</evidence>
<dbReference type="Proteomes" id="UP000024635">
    <property type="component" value="Unassembled WGS sequence"/>
</dbReference>
<accession>A0A016W0G3</accession>